<reference evidence="2 3" key="1">
    <citation type="journal article" date="2011" name="Stand. Genomic Sci.">
        <title>Complete genome sequence of Haliscomenobacter hydrossis type strain (O).</title>
        <authorList>
            <consortium name="US DOE Joint Genome Institute (JGI-PGF)"/>
            <person name="Daligault H."/>
            <person name="Lapidus A."/>
            <person name="Zeytun A."/>
            <person name="Nolan M."/>
            <person name="Lucas S."/>
            <person name="Del Rio T.G."/>
            <person name="Tice H."/>
            <person name="Cheng J.F."/>
            <person name="Tapia R."/>
            <person name="Han C."/>
            <person name="Goodwin L."/>
            <person name="Pitluck S."/>
            <person name="Liolios K."/>
            <person name="Pagani I."/>
            <person name="Ivanova N."/>
            <person name="Huntemann M."/>
            <person name="Mavromatis K."/>
            <person name="Mikhailova N."/>
            <person name="Pati A."/>
            <person name="Chen A."/>
            <person name="Palaniappan K."/>
            <person name="Land M."/>
            <person name="Hauser L."/>
            <person name="Brambilla E.M."/>
            <person name="Rohde M."/>
            <person name="Verbarg S."/>
            <person name="Goker M."/>
            <person name="Bristow J."/>
            <person name="Eisen J.A."/>
            <person name="Markowitz V."/>
            <person name="Hugenholtz P."/>
            <person name="Kyrpides N.C."/>
            <person name="Klenk H.P."/>
            <person name="Woyke T."/>
        </authorList>
    </citation>
    <scope>NUCLEOTIDE SEQUENCE [LARGE SCALE GENOMIC DNA]</scope>
    <source>
        <strain evidence="3">ATCC 27775 / DSM 1100 / LMG 10767 / O</strain>
    </source>
</reference>
<feature type="transmembrane region" description="Helical" evidence="1">
    <location>
        <begin position="188"/>
        <end position="208"/>
    </location>
</feature>
<dbReference type="HOGENOM" id="CLU_1208400_0_0_10"/>
<dbReference type="STRING" id="760192.Halhy_1001"/>
<feature type="transmembrane region" description="Helical" evidence="1">
    <location>
        <begin position="12"/>
        <end position="39"/>
    </location>
</feature>
<proteinExistence type="predicted"/>
<sequence>MSKKSELIADYFPNIYLAVISLLQGIALSQLVPIFLAYVEIAEHPWLDIHLLPILLMLLIIFTIWHHYAISIFFLRWFPNIIDTLVPFLVGVAQFVLISYLTIKTDLSDMKMDDWNLGFAIFLMSGSFPYLAAAWRLEVDLFANMMSKKNAIRHGELTKKYYKWAGYSIFVQGLFVMLIVLLDQDRWLLFSLILLLSHLLLFEYCLLYRIKPHYVKSMDEFEAEGHTSR</sequence>
<evidence type="ECO:0000256" key="1">
    <source>
        <dbReference type="SAM" id="Phobius"/>
    </source>
</evidence>
<dbReference type="KEGG" id="hhy:Halhy_1001"/>
<name>F4KPA6_HALH1</name>
<keyword evidence="1" id="KW-0812">Transmembrane</keyword>
<feature type="transmembrane region" description="Helical" evidence="1">
    <location>
        <begin position="115"/>
        <end position="143"/>
    </location>
</feature>
<keyword evidence="1" id="KW-0472">Membrane</keyword>
<organism evidence="2 3">
    <name type="scientific">Haliscomenobacter hydrossis (strain ATCC 27775 / DSM 1100 / LMG 10767 / O)</name>
    <dbReference type="NCBI Taxonomy" id="760192"/>
    <lineage>
        <taxon>Bacteria</taxon>
        <taxon>Pseudomonadati</taxon>
        <taxon>Bacteroidota</taxon>
        <taxon>Saprospiria</taxon>
        <taxon>Saprospirales</taxon>
        <taxon>Haliscomenobacteraceae</taxon>
        <taxon>Haliscomenobacter</taxon>
    </lineage>
</organism>
<protein>
    <submittedName>
        <fullName evidence="2">Uncharacterized protein</fullName>
    </submittedName>
</protein>
<reference key="2">
    <citation type="submission" date="2011-04" db="EMBL/GenBank/DDBJ databases">
        <title>Complete sequence of chromosome of Haliscomenobacter hydrossis DSM 1100.</title>
        <authorList>
            <consortium name="US DOE Joint Genome Institute (JGI-PGF)"/>
            <person name="Lucas S."/>
            <person name="Han J."/>
            <person name="Lapidus A."/>
            <person name="Bruce D."/>
            <person name="Goodwin L."/>
            <person name="Pitluck S."/>
            <person name="Peters L."/>
            <person name="Kyrpides N."/>
            <person name="Mavromatis K."/>
            <person name="Ivanova N."/>
            <person name="Ovchinnikova G."/>
            <person name="Pagani I."/>
            <person name="Daligault H."/>
            <person name="Detter J.C."/>
            <person name="Han C."/>
            <person name="Land M."/>
            <person name="Hauser L."/>
            <person name="Markowitz V."/>
            <person name="Cheng J.-F."/>
            <person name="Hugenholtz P."/>
            <person name="Woyke T."/>
            <person name="Wu D."/>
            <person name="Verbarg S."/>
            <person name="Frueling A."/>
            <person name="Brambilla E."/>
            <person name="Klenk H.-P."/>
            <person name="Eisen J.A."/>
        </authorList>
    </citation>
    <scope>NUCLEOTIDE SEQUENCE</scope>
    <source>
        <strain>DSM 1100</strain>
    </source>
</reference>
<dbReference type="Proteomes" id="UP000008461">
    <property type="component" value="Chromosome"/>
</dbReference>
<dbReference type="AlphaFoldDB" id="F4KPA6"/>
<feature type="transmembrane region" description="Helical" evidence="1">
    <location>
        <begin position="51"/>
        <end position="78"/>
    </location>
</feature>
<accession>F4KPA6</accession>
<gene>
    <name evidence="2" type="ordered locus">Halhy_1001</name>
</gene>
<dbReference type="RefSeq" id="WP_013763457.1">
    <property type="nucleotide sequence ID" value="NC_015510.1"/>
</dbReference>
<feature type="transmembrane region" description="Helical" evidence="1">
    <location>
        <begin position="164"/>
        <end position="182"/>
    </location>
</feature>
<keyword evidence="3" id="KW-1185">Reference proteome</keyword>
<feature type="transmembrane region" description="Helical" evidence="1">
    <location>
        <begin position="85"/>
        <end position="103"/>
    </location>
</feature>
<keyword evidence="1" id="KW-1133">Transmembrane helix</keyword>
<evidence type="ECO:0000313" key="2">
    <source>
        <dbReference type="EMBL" id="AEE48900.1"/>
    </source>
</evidence>
<evidence type="ECO:0000313" key="3">
    <source>
        <dbReference type="Proteomes" id="UP000008461"/>
    </source>
</evidence>
<dbReference type="EMBL" id="CP002691">
    <property type="protein sequence ID" value="AEE48900.1"/>
    <property type="molecule type" value="Genomic_DNA"/>
</dbReference>